<sequence>MLRCCSLSSIDRSRRARAKAKRGVVWLVGLCSETCICTSRVTRRRRLVRWFVCVNQVRMDTIGACVPACMTGKLQTCIPGGYRRVVPMHMHGCLLVAVLISIDRAAHVRRSASFHASQ</sequence>
<gene>
    <name evidence="1" type="ORF">SEVIR_1G353366v2</name>
</gene>
<dbReference type="EMBL" id="CM016552">
    <property type="protein sequence ID" value="TKW41976.1"/>
    <property type="molecule type" value="Genomic_DNA"/>
</dbReference>
<evidence type="ECO:0000313" key="1">
    <source>
        <dbReference type="EMBL" id="TKW41976.1"/>
    </source>
</evidence>
<dbReference type="Proteomes" id="UP000298652">
    <property type="component" value="Chromosome 1"/>
</dbReference>
<dbReference type="Gramene" id="TKW41976">
    <property type="protein sequence ID" value="TKW41976"/>
    <property type="gene ID" value="SEVIR_1G353366v2"/>
</dbReference>
<name>A0A4V6DDL2_SETVI</name>
<proteinExistence type="predicted"/>
<organism evidence="1 2">
    <name type="scientific">Setaria viridis</name>
    <name type="common">Green bristlegrass</name>
    <name type="synonym">Setaria italica subsp. viridis</name>
    <dbReference type="NCBI Taxonomy" id="4556"/>
    <lineage>
        <taxon>Eukaryota</taxon>
        <taxon>Viridiplantae</taxon>
        <taxon>Streptophyta</taxon>
        <taxon>Embryophyta</taxon>
        <taxon>Tracheophyta</taxon>
        <taxon>Spermatophyta</taxon>
        <taxon>Magnoliopsida</taxon>
        <taxon>Liliopsida</taxon>
        <taxon>Poales</taxon>
        <taxon>Poaceae</taxon>
        <taxon>PACMAD clade</taxon>
        <taxon>Panicoideae</taxon>
        <taxon>Panicodae</taxon>
        <taxon>Paniceae</taxon>
        <taxon>Cenchrinae</taxon>
        <taxon>Setaria</taxon>
    </lineage>
</organism>
<reference evidence="1" key="1">
    <citation type="submission" date="2019-03" db="EMBL/GenBank/DDBJ databases">
        <title>WGS assembly of Setaria viridis.</title>
        <authorList>
            <person name="Huang P."/>
            <person name="Jenkins J."/>
            <person name="Grimwood J."/>
            <person name="Barry K."/>
            <person name="Healey A."/>
            <person name="Mamidi S."/>
            <person name="Sreedasyam A."/>
            <person name="Shu S."/>
            <person name="Feldman M."/>
            <person name="Wu J."/>
            <person name="Yu Y."/>
            <person name="Chen C."/>
            <person name="Johnson J."/>
            <person name="Rokhsar D."/>
            <person name="Baxter I."/>
            <person name="Schmutz J."/>
            <person name="Brutnell T."/>
            <person name="Kellogg E."/>
        </authorList>
    </citation>
    <scope>NUCLEOTIDE SEQUENCE [LARGE SCALE GENOMIC DNA]</scope>
</reference>
<dbReference type="AlphaFoldDB" id="A0A4V6DDL2"/>
<accession>A0A4V6DDL2</accession>
<evidence type="ECO:0000313" key="2">
    <source>
        <dbReference type="Proteomes" id="UP000298652"/>
    </source>
</evidence>
<keyword evidence="2" id="KW-1185">Reference proteome</keyword>
<protein>
    <submittedName>
        <fullName evidence="1">Uncharacterized protein</fullName>
    </submittedName>
</protein>